<reference evidence="2" key="1">
    <citation type="submission" date="2022-03" db="EMBL/GenBank/DDBJ databases">
        <authorList>
            <person name="Tunstrom K."/>
        </authorList>
    </citation>
    <scope>NUCLEOTIDE SEQUENCE</scope>
</reference>
<feature type="region of interest" description="Disordered" evidence="1">
    <location>
        <begin position="290"/>
        <end position="340"/>
    </location>
</feature>
<proteinExistence type="predicted"/>
<evidence type="ECO:0000313" key="3">
    <source>
        <dbReference type="Proteomes" id="UP001153954"/>
    </source>
</evidence>
<name>A0AAU9TSH9_EUPED</name>
<feature type="compositionally biased region" description="Low complexity" evidence="1">
    <location>
        <begin position="102"/>
        <end position="118"/>
    </location>
</feature>
<evidence type="ECO:0000313" key="2">
    <source>
        <dbReference type="EMBL" id="CAH2087500.1"/>
    </source>
</evidence>
<dbReference type="AlphaFoldDB" id="A0AAU9TSH9"/>
<dbReference type="PANTHER" id="PTHR10773">
    <property type="entry name" value="DNA-DIRECTED RNA POLYMERASES I, II, AND III SUBUNIT RPABC2"/>
    <property type="match status" value="1"/>
</dbReference>
<feature type="region of interest" description="Disordered" evidence="1">
    <location>
        <begin position="155"/>
        <end position="267"/>
    </location>
</feature>
<feature type="compositionally biased region" description="Basic and acidic residues" evidence="1">
    <location>
        <begin position="91"/>
        <end position="101"/>
    </location>
</feature>
<protein>
    <submittedName>
        <fullName evidence="2">Uncharacterized protein</fullName>
    </submittedName>
</protein>
<dbReference type="PANTHER" id="PTHR10773:SF19">
    <property type="match status" value="1"/>
</dbReference>
<accession>A0AAU9TSH9</accession>
<gene>
    <name evidence="2" type="ORF">EEDITHA_LOCUS3754</name>
</gene>
<feature type="compositionally biased region" description="Low complexity" evidence="1">
    <location>
        <begin position="10"/>
        <end position="33"/>
    </location>
</feature>
<feature type="compositionally biased region" description="Low complexity" evidence="1">
    <location>
        <begin position="236"/>
        <end position="261"/>
    </location>
</feature>
<feature type="compositionally biased region" description="Polar residues" evidence="1">
    <location>
        <begin position="321"/>
        <end position="331"/>
    </location>
</feature>
<dbReference type="Proteomes" id="UP001153954">
    <property type="component" value="Unassembled WGS sequence"/>
</dbReference>
<keyword evidence="3" id="KW-1185">Reference proteome</keyword>
<dbReference type="EMBL" id="CAKOGL010000006">
    <property type="protein sequence ID" value="CAH2087500.1"/>
    <property type="molecule type" value="Genomic_DNA"/>
</dbReference>
<evidence type="ECO:0000256" key="1">
    <source>
        <dbReference type="SAM" id="MobiDB-lite"/>
    </source>
</evidence>
<feature type="compositionally biased region" description="Basic and acidic residues" evidence="1">
    <location>
        <begin position="158"/>
        <end position="171"/>
    </location>
</feature>
<comment type="caution">
    <text evidence="2">The sequence shown here is derived from an EMBL/GenBank/DDBJ whole genome shotgun (WGS) entry which is preliminary data.</text>
</comment>
<feature type="region of interest" description="Disordered" evidence="1">
    <location>
        <begin position="1"/>
        <end position="143"/>
    </location>
</feature>
<sequence>MGTEVPKTQDSSGDSDSNSDSEKSTSSGSSGSDWECSGNKQSNTRKPHFSVTSSDTGLKLKIAAIPPRKSTPNKTIKPSVKKKPNEVPSKPSKDKPVKKQVSESSSSSESCSKCSSDSSSEDDLPLKTVKKNLPVKCSPQKTKTTKNIIKSDSDEEFCEIKDTSKNKDKSCNLKTNVNVKKTKSDDTNNDTNVKRGQGRPRSKLQGTRQSPKLSLVLDPDQIVSGLSKKSRRDSSSDSSSSSSSSSSSFSSSSSYSSFSKSNLLLPNGPSTSYVTGQLSNRRNYYQSPIHSAESDVDLSDTDPTYINDRPRSRSRSSSSSMNPTVSKNTPMESKKRPQNTFKWKQNVSKMLRNTGKAYVSCNTKKQVPTRVIKDACKCRLKCAENVDDIDRKALFEKYWLIGNLEIQRSYIRSCMQEIKPRYATHTLMLLSLDYQIMHFILQLTITESVFVKLSLLIR</sequence>
<organism evidence="2 3">
    <name type="scientific">Euphydryas editha</name>
    <name type="common">Edith's checkerspot</name>
    <dbReference type="NCBI Taxonomy" id="104508"/>
    <lineage>
        <taxon>Eukaryota</taxon>
        <taxon>Metazoa</taxon>
        <taxon>Ecdysozoa</taxon>
        <taxon>Arthropoda</taxon>
        <taxon>Hexapoda</taxon>
        <taxon>Insecta</taxon>
        <taxon>Pterygota</taxon>
        <taxon>Neoptera</taxon>
        <taxon>Endopterygota</taxon>
        <taxon>Lepidoptera</taxon>
        <taxon>Glossata</taxon>
        <taxon>Ditrysia</taxon>
        <taxon>Papilionoidea</taxon>
        <taxon>Nymphalidae</taxon>
        <taxon>Nymphalinae</taxon>
        <taxon>Euphydryas</taxon>
    </lineage>
</organism>